<organism evidence="1 2">
    <name type="scientific">Leptomonas seymouri</name>
    <dbReference type="NCBI Taxonomy" id="5684"/>
    <lineage>
        <taxon>Eukaryota</taxon>
        <taxon>Discoba</taxon>
        <taxon>Euglenozoa</taxon>
        <taxon>Kinetoplastea</taxon>
        <taxon>Metakinetoplastina</taxon>
        <taxon>Trypanosomatida</taxon>
        <taxon>Trypanosomatidae</taxon>
        <taxon>Leishmaniinae</taxon>
        <taxon>Leptomonas</taxon>
    </lineage>
</organism>
<reference evidence="1 2" key="1">
    <citation type="journal article" date="2015" name="PLoS Pathog.">
        <title>Leptomonas seymouri: Adaptations to the Dixenous Life Cycle Analyzed by Genome Sequencing, Transcriptome Profiling and Co-infection with Leishmania donovani.</title>
        <authorList>
            <person name="Kraeva N."/>
            <person name="Butenko A."/>
            <person name="Hlavacova J."/>
            <person name="Kostygov A."/>
            <person name="Myskova J."/>
            <person name="Grybchuk D."/>
            <person name="Lestinova T."/>
            <person name="Votypka J."/>
            <person name="Volf P."/>
            <person name="Opperdoes F."/>
            <person name="Flegontov P."/>
            <person name="Lukes J."/>
            <person name="Yurchenko V."/>
        </authorList>
    </citation>
    <scope>NUCLEOTIDE SEQUENCE [LARGE SCALE GENOMIC DNA]</scope>
    <source>
        <strain evidence="1 2">ATCC 30220</strain>
    </source>
</reference>
<protein>
    <recommendedName>
        <fullName evidence="3">Sfi1 spindle body domain-containing protein</fullName>
    </recommendedName>
</protein>
<dbReference type="Proteomes" id="UP000038009">
    <property type="component" value="Unassembled WGS sequence"/>
</dbReference>
<dbReference type="EMBL" id="LJSK01000008">
    <property type="protein sequence ID" value="KPI90260.1"/>
    <property type="molecule type" value="Genomic_DNA"/>
</dbReference>
<gene>
    <name evidence="1" type="ORF">ABL78_0642</name>
</gene>
<comment type="caution">
    <text evidence="1">The sequence shown here is derived from an EMBL/GenBank/DDBJ whole genome shotgun (WGS) entry which is preliminary data.</text>
</comment>
<dbReference type="AlphaFoldDB" id="A0A0N1IA04"/>
<dbReference type="OrthoDB" id="10538010at2759"/>
<keyword evidence="2" id="KW-1185">Reference proteome</keyword>
<dbReference type="VEuPathDB" id="TriTrypDB:Lsey_0008_0470"/>
<sequence>MPLVRRSSLDRFASQDGPAYDDLMNQVQDLSSSALLASSPSAEVTLLVKGTPLKTVIQVLADAVLHQQVQLRRGREAAEAQARQADALHADHRDTLGRVKNDLELSRRPFSLACASLLPDGSGQPTKAAHRRTSTDTLAEAVRLTHQQLQQLRFLWLCTSAGNLATKRRQENLSNCFLPWALRSARRVKAKELEAAACRNLLATYYARWRRRAACEWRQRQLRRERHLRAVTRRSQKATLTVYMRKWEAFASAPAAQVTQLRTYQRRVAHAWSVSGPAVTTCLRAFFQRWRQWTSVQGAEKDVLFTSVAQEAKNRQLLLLKSIFTSWQKTTQQRRLSRVCHRLSRVMATQNLTSLVRYYFHRWVSCADDAQRRRRLEVLAADQHKRRVTAIARRYFNELRLYRREQQYQRMMRSVETSLLALANRISSVEDLMLAQNKSIIAAPRDNELPVSHLCPLQHFLGERDTPYVQWNPATDEELRIRVEELLSRSR</sequence>
<proteinExistence type="predicted"/>
<name>A0A0N1IA04_LEPSE</name>
<evidence type="ECO:0000313" key="1">
    <source>
        <dbReference type="EMBL" id="KPI90260.1"/>
    </source>
</evidence>
<evidence type="ECO:0000313" key="2">
    <source>
        <dbReference type="Proteomes" id="UP000038009"/>
    </source>
</evidence>
<dbReference type="OMA" id="YYARWRR"/>
<accession>A0A0N1IA04</accession>
<evidence type="ECO:0008006" key="3">
    <source>
        <dbReference type="Google" id="ProtNLM"/>
    </source>
</evidence>